<dbReference type="PROSITE" id="PS51253">
    <property type="entry name" value="HTH_CENPB"/>
    <property type="match status" value="1"/>
</dbReference>
<dbReference type="InterPro" id="IPR009057">
    <property type="entry name" value="Homeodomain-like_sf"/>
</dbReference>
<dbReference type="SUPFAM" id="SSF46689">
    <property type="entry name" value="Homeodomain-like"/>
    <property type="match status" value="1"/>
</dbReference>
<keyword evidence="7" id="KW-1185">Reference proteome</keyword>
<comment type="caution">
    <text evidence="5">The sequence shown here is derived from an EMBL/GenBank/DDBJ whole genome shotgun (WGS) entry which is preliminary data.</text>
</comment>
<dbReference type="GO" id="GO:0005634">
    <property type="term" value="C:nucleus"/>
    <property type="evidence" value="ECO:0007669"/>
    <property type="project" value="UniProtKB-SubCell"/>
</dbReference>
<evidence type="ECO:0000313" key="5">
    <source>
        <dbReference type="EMBL" id="KAB0790261.1"/>
    </source>
</evidence>
<evidence type="ECO:0000256" key="3">
    <source>
        <dbReference type="ARBA" id="ARBA00023242"/>
    </source>
</evidence>
<evidence type="ECO:0000313" key="7">
    <source>
        <dbReference type="Proteomes" id="UP000327044"/>
    </source>
</evidence>
<dbReference type="EMBL" id="VVIM01000002">
    <property type="protein sequence ID" value="KAB0802611.1"/>
    <property type="molecule type" value="Genomic_DNA"/>
</dbReference>
<name>A0A5N3ZYX1_PHOPY</name>
<keyword evidence="2" id="KW-0238">DNA-binding</keyword>
<dbReference type="Proteomes" id="UP000327044">
    <property type="component" value="Unassembled WGS sequence"/>
</dbReference>
<organism evidence="5 7">
    <name type="scientific">Photinus pyralis</name>
    <name type="common">Common eastern firefly</name>
    <name type="synonym">Lampyris pyralis</name>
    <dbReference type="NCBI Taxonomy" id="7054"/>
    <lineage>
        <taxon>Eukaryota</taxon>
        <taxon>Metazoa</taxon>
        <taxon>Ecdysozoa</taxon>
        <taxon>Arthropoda</taxon>
        <taxon>Hexapoda</taxon>
        <taxon>Insecta</taxon>
        <taxon>Pterygota</taxon>
        <taxon>Neoptera</taxon>
        <taxon>Endopterygota</taxon>
        <taxon>Coleoptera</taxon>
        <taxon>Polyphaga</taxon>
        <taxon>Elateriformia</taxon>
        <taxon>Elateroidea</taxon>
        <taxon>Lampyridae</taxon>
        <taxon>Lampyrinae</taxon>
        <taxon>Photinus</taxon>
    </lineage>
</organism>
<evidence type="ECO:0000259" key="4">
    <source>
        <dbReference type="PROSITE" id="PS51253"/>
    </source>
</evidence>
<feature type="domain" description="HTH CENPB-type" evidence="4">
    <location>
        <begin position="59"/>
        <end position="134"/>
    </location>
</feature>
<reference evidence="5" key="2">
    <citation type="submission" date="2019-08" db="EMBL/GenBank/DDBJ databases">
        <authorList>
            <consortium name="Photinus pyralis genome working group"/>
            <person name="Fallon T.R."/>
            <person name="Sander Lower S.E."/>
            <person name="Weng J.-K."/>
        </authorList>
    </citation>
    <scope>NUCLEOTIDE SEQUENCE</scope>
    <source>
        <strain evidence="5">1611_PpyrPB1</strain>
        <tissue evidence="5">Whole body</tissue>
    </source>
</reference>
<dbReference type="InParanoid" id="A0A5N3ZYX1"/>
<comment type="subcellular location">
    <subcellularLocation>
        <location evidence="1">Nucleus</location>
    </subcellularLocation>
</comment>
<dbReference type="InterPro" id="IPR006600">
    <property type="entry name" value="HTH_CenpB_DNA-bd_dom"/>
</dbReference>
<dbReference type="EMBL" id="VVIM01001581">
    <property type="protein sequence ID" value="KAB0790261.1"/>
    <property type="molecule type" value="Genomic_DNA"/>
</dbReference>
<dbReference type="AlphaFoldDB" id="A0A5N3ZYX1"/>
<gene>
    <name evidence="6" type="ORF">PPYR_04797</name>
    <name evidence="5" type="ORF">PPYR_15399</name>
</gene>
<keyword evidence="3" id="KW-0539">Nucleus</keyword>
<evidence type="ECO:0000256" key="1">
    <source>
        <dbReference type="ARBA" id="ARBA00004123"/>
    </source>
</evidence>
<dbReference type="InterPro" id="IPR007889">
    <property type="entry name" value="HTH_Psq"/>
</dbReference>
<protein>
    <recommendedName>
        <fullName evidence="4">HTH CENPB-type domain-containing protein</fullName>
    </recommendedName>
</protein>
<proteinExistence type="predicted"/>
<evidence type="ECO:0000256" key="2">
    <source>
        <dbReference type="ARBA" id="ARBA00023125"/>
    </source>
</evidence>
<sequence>MRTYKRKPCSRKYKDYDEETLEKALESYVSGQNTLKEAGEQYGMPYVTIYRKFKGLHSKPHGGQTALTPNEEKAIVKGVSVAAEWGFPFERGETFEMVKSYLDQKGSKIRNFSNNTPGEGWFHGFMKRHGDTIT</sequence>
<dbReference type="GO" id="GO:0003677">
    <property type="term" value="F:DNA binding"/>
    <property type="evidence" value="ECO:0007669"/>
    <property type="project" value="UniProtKB-KW"/>
</dbReference>
<reference evidence="5 7" key="1">
    <citation type="journal article" date="2018" name="Elife">
        <title>Firefly genomes illuminate parallel origins of bioluminescence in beetles.</title>
        <authorList>
            <person name="Fallon T.R."/>
            <person name="Lower S.E."/>
            <person name="Chang C.H."/>
            <person name="Bessho-Uehara M."/>
            <person name="Martin G.J."/>
            <person name="Bewick A.J."/>
            <person name="Behringer M."/>
            <person name="Debat H.J."/>
            <person name="Wong I."/>
            <person name="Day J.C."/>
            <person name="Suvorov A."/>
            <person name="Silva C.J."/>
            <person name="Stanger-Hall K.F."/>
            <person name="Hall D.W."/>
            <person name="Schmitz R.J."/>
            <person name="Nelson D.R."/>
            <person name="Lewis S.M."/>
            <person name="Shigenobu S."/>
            <person name="Bybee S.M."/>
            <person name="Larracuente A.M."/>
            <person name="Oba Y."/>
            <person name="Weng J.K."/>
        </authorList>
    </citation>
    <scope>NUCLEOTIDE SEQUENCE [LARGE SCALE GENOMIC DNA]</scope>
    <source>
        <strain evidence="5">1611_PpyrPB1</strain>
        <tissue evidence="5">Whole body</tissue>
    </source>
</reference>
<dbReference type="Gene3D" id="1.10.10.60">
    <property type="entry name" value="Homeodomain-like"/>
    <property type="match status" value="1"/>
</dbReference>
<evidence type="ECO:0000313" key="6">
    <source>
        <dbReference type="EMBL" id="KAB0802611.1"/>
    </source>
</evidence>
<dbReference type="Pfam" id="PF05225">
    <property type="entry name" value="HTH_psq"/>
    <property type="match status" value="1"/>
</dbReference>
<accession>A0A5N3ZYX1</accession>